<dbReference type="Proteomes" id="UP000053319">
    <property type="component" value="Unassembled WGS sequence"/>
</dbReference>
<evidence type="ECO:0000313" key="2">
    <source>
        <dbReference type="EMBL" id="EJF61572.1"/>
    </source>
</evidence>
<name>R7T2H8_DICSQ</name>
<feature type="signal peptide" evidence="1">
    <location>
        <begin position="1"/>
        <end position="20"/>
    </location>
</feature>
<accession>R7T2H8</accession>
<protein>
    <recommendedName>
        <fullName evidence="4">Sc15 protein</fullName>
    </recommendedName>
</protein>
<organism evidence="2 3">
    <name type="scientific">Dichomitus squalens (strain LYAD-421)</name>
    <name type="common">Western red white-rot fungus</name>
    <dbReference type="NCBI Taxonomy" id="732165"/>
    <lineage>
        <taxon>Eukaryota</taxon>
        <taxon>Fungi</taxon>
        <taxon>Dikarya</taxon>
        <taxon>Basidiomycota</taxon>
        <taxon>Agaricomycotina</taxon>
        <taxon>Agaricomycetes</taxon>
        <taxon>Polyporales</taxon>
        <taxon>Polyporaceae</taxon>
        <taxon>Dichomitus</taxon>
    </lineage>
</organism>
<dbReference type="GeneID" id="18840890"/>
<dbReference type="OrthoDB" id="3265564at2759"/>
<dbReference type="KEGG" id="dsq:DICSQDRAFT_180593"/>
<keyword evidence="1" id="KW-0732">Signal</keyword>
<evidence type="ECO:0000256" key="1">
    <source>
        <dbReference type="SAM" id="SignalP"/>
    </source>
</evidence>
<feature type="chain" id="PRO_5004456246" description="Sc15 protein" evidence="1">
    <location>
        <begin position="21"/>
        <end position="223"/>
    </location>
</feature>
<evidence type="ECO:0008006" key="4">
    <source>
        <dbReference type="Google" id="ProtNLM"/>
    </source>
</evidence>
<proteinExistence type="predicted"/>
<dbReference type="HOGENOM" id="CLU_105524_0_0_1"/>
<dbReference type="AlphaFoldDB" id="R7T2H8"/>
<dbReference type="EMBL" id="JH719409">
    <property type="protein sequence ID" value="EJF61572.1"/>
    <property type="molecule type" value="Genomic_DNA"/>
</dbReference>
<evidence type="ECO:0000313" key="3">
    <source>
        <dbReference type="Proteomes" id="UP000053319"/>
    </source>
</evidence>
<dbReference type="RefSeq" id="XP_007365667.1">
    <property type="nucleotide sequence ID" value="XM_007365605.1"/>
</dbReference>
<reference evidence="2 3" key="1">
    <citation type="journal article" date="2012" name="Science">
        <title>The Paleozoic origin of enzymatic lignin decomposition reconstructed from 31 fungal genomes.</title>
        <authorList>
            <person name="Floudas D."/>
            <person name="Binder M."/>
            <person name="Riley R."/>
            <person name="Barry K."/>
            <person name="Blanchette R.A."/>
            <person name="Henrissat B."/>
            <person name="Martinez A.T."/>
            <person name="Otillar R."/>
            <person name="Spatafora J.W."/>
            <person name="Yadav J.S."/>
            <person name="Aerts A."/>
            <person name="Benoit I."/>
            <person name="Boyd A."/>
            <person name="Carlson A."/>
            <person name="Copeland A."/>
            <person name="Coutinho P.M."/>
            <person name="de Vries R.P."/>
            <person name="Ferreira P."/>
            <person name="Findley K."/>
            <person name="Foster B."/>
            <person name="Gaskell J."/>
            <person name="Glotzer D."/>
            <person name="Gorecki P."/>
            <person name="Heitman J."/>
            <person name="Hesse C."/>
            <person name="Hori C."/>
            <person name="Igarashi K."/>
            <person name="Jurgens J.A."/>
            <person name="Kallen N."/>
            <person name="Kersten P."/>
            <person name="Kohler A."/>
            <person name="Kuees U."/>
            <person name="Kumar T.K.A."/>
            <person name="Kuo A."/>
            <person name="LaButti K."/>
            <person name="Larrondo L.F."/>
            <person name="Lindquist E."/>
            <person name="Ling A."/>
            <person name="Lombard V."/>
            <person name="Lucas S."/>
            <person name="Lundell T."/>
            <person name="Martin R."/>
            <person name="McLaughlin D.J."/>
            <person name="Morgenstern I."/>
            <person name="Morin E."/>
            <person name="Murat C."/>
            <person name="Nagy L.G."/>
            <person name="Nolan M."/>
            <person name="Ohm R.A."/>
            <person name="Patyshakuliyeva A."/>
            <person name="Rokas A."/>
            <person name="Ruiz-Duenas F.J."/>
            <person name="Sabat G."/>
            <person name="Salamov A."/>
            <person name="Samejima M."/>
            <person name="Schmutz J."/>
            <person name="Slot J.C."/>
            <person name="St John F."/>
            <person name="Stenlid J."/>
            <person name="Sun H."/>
            <person name="Sun S."/>
            <person name="Syed K."/>
            <person name="Tsang A."/>
            <person name="Wiebenga A."/>
            <person name="Young D."/>
            <person name="Pisabarro A."/>
            <person name="Eastwood D.C."/>
            <person name="Martin F."/>
            <person name="Cullen D."/>
            <person name="Grigoriev I.V."/>
            <person name="Hibbett D.S."/>
        </authorList>
    </citation>
    <scope>NUCLEOTIDE SEQUENCE [LARGE SCALE GENOMIC DNA]</scope>
    <source>
        <strain evidence="2 3">LYAD-421 SS1</strain>
    </source>
</reference>
<dbReference type="OMA" id="HVTSENC"/>
<sequence>MFFSKLSVIAALAFGAFTSARPIDTPVDSVANTVGSFVNSVPLPNVAGGLANRADAPQGLAAILTGLQADLAPATDALTFITAQNATANNIQGPVHEIVDTLTGAVTALKGLVGQDVSVILASTEGTVLVTVDEVAHLVAGVVVLVFKSVGAVVSIAGPAVDTTVQDLVKVVGITVADLLSVVLQLVGTVLTDLLKVLVPLLKEVIPFILNLNLAEVISILHL</sequence>
<gene>
    <name evidence="2" type="ORF">DICSQDRAFT_180593</name>
</gene>